<dbReference type="RefSeq" id="WP_008788998.1">
    <property type="nucleotide sequence ID" value="NZ_CAUHJZ010000004.1"/>
</dbReference>
<reference evidence="1 2" key="1">
    <citation type="submission" date="2010-12" db="EMBL/GenBank/DDBJ databases">
        <title>The Genome Sequence of Coprobacillus sp. strain 29_1.</title>
        <authorList>
            <consortium name="The Broad Institute Genome Sequencing Platform"/>
            <person name="Earl A."/>
            <person name="Ward D."/>
            <person name="Feldgarden M."/>
            <person name="Gevers D."/>
            <person name="Daigneault M."/>
            <person name="Sibley C.D."/>
            <person name="White A."/>
            <person name="Strauss J."/>
            <person name="Allen-Vercoe E."/>
            <person name="Young S.K."/>
            <person name="Zeng Q."/>
            <person name="Gargeya S."/>
            <person name="Fitzgerald M."/>
            <person name="Haas B."/>
            <person name="Abouelleil A."/>
            <person name="Alvarado L."/>
            <person name="Arachchi H.M."/>
            <person name="Berlin A."/>
            <person name="Brown A."/>
            <person name="Chapman S.B."/>
            <person name="Chen Z."/>
            <person name="Dunbar C."/>
            <person name="Freedman E."/>
            <person name="Gearin G."/>
            <person name="Gellesch M."/>
            <person name="Goldberg J."/>
            <person name="Griggs A."/>
            <person name="Gujja S."/>
            <person name="Heilman E."/>
            <person name="Heiman D."/>
            <person name="Howarth C."/>
            <person name="Larson L."/>
            <person name="Lui A."/>
            <person name="MacDonald P.J.P."/>
            <person name="Mehta T."/>
            <person name="Montmayeur A."/>
            <person name="Murphy C."/>
            <person name="Neiman D."/>
            <person name="Pearson M."/>
            <person name="Priest M."/>
            <person name="Roberts A."/>
            <person name="Saif S."/>
            <person name="Shea T."/>
            <person name="Shenoy N."/>
            <person name="Sisk P."/>
            <person name="Stolte C."/>
            <person name="Sykes S."/>
            <person name="White J."/>
            <person name="Yandava C."/>
            <person name="Nusbaum C."/>
            <person name="Birren B."/>
        </authorList>
    </citation>
    <scope>NUCLEOTIDE SEQUENCE [LARGE SCALE GENOMIC DNA]</scope>
    <source>
        <strain evidence="1 2">29_1</strain>
    </source>
</reference>
<gene>
    <name evidence="1" type="ORF">HMPREF9488_01896</name>
</gene>
<name>E7GAV6_9FIRM</name>
<keyword evidence="2" id="KW-1185">Reference proteome</keyword>
<protein>
    <submittedName>
        <fullName evidence="1">Uncharacterized protein</fullName>
    </submittedName>
</protein>
<dbReference type="EMBL" id="ADKX01000033">
    <property type="protein sequence ID" value="EFW04772.1"/>
    <property type="molecule type" value="Genomic_DNA"/>
</dbReference>
<evidence type="ECO:0000313" key="2">
    <source>
        <dbReference type="Proteomes" id="UP000003157"/>
    </source>
</evidence>
<evidence type="ECO:0000313" key="1">
    <source>
        <dbReference type="EMBL" id="EFW04772.1"/>
    </source>
</evidence>
<dbReference type="AlphaFoldDB" id="E7GAV6"/>
<sequence>MTYETHFTTTPTWRVIHVVTTPERHRHITGDYIKITYQMKTVGTLVKYMTFNFQI</sequence>
<proteinExistence type="predicted"/>
<dbReference type="Proteomes" id="UP000003157">
    <property type="component" value="Unassembled WGS sequence"/>
</dbReference>
<accession>E7GAV6</accession>
<organism evidence="1 2">
    <name type="scientific">Coprobacillus cateniformis</name>
    <dbReference type="NCBI Taxonomy" id="100884"/>
    <lineage>
        <taxon>Bacteria</taxon>
        <taxon>Bacillati</taxon>
        <taxon>Bacillota</taxon>
        <taxon>Erysipelotrichia</taxon>
        <taxon>Erysipelotrichales</taxon>
        <taxon>Coprobacillaceae</taxon>
        <taxon>Coprobacillus</taxon>
    </lineage>
</organism>
<comment type="caution">
    <text evidence="1">The sequence shown here is derived from an EMBL/GenBank/DDBJ whole genome shotgun (WGS) entry which is preliminary data.</text>
</comment>
<dbReference type="STRING" id="100884.GCA_000269565_01992"/>
<dbReference type="HOGENOM" id="CLU_3024341_0_0_9"/>